<keyword evidence="5" id="KW-0539">Nucleus</keyword>
<dbReference type="SUPFAM" id="SSF101936">
    <property type="entry name" value="DNA-binding pseudobarrel domain"/>
    <property type="match status" value="2"/>
</dbReference>
<dbReference type="AlphaFoldDB" id="A0AAV8TIK0"/>
<dbReference type="PANTHER" id="PTHR31920:SF141">
    <property type="entry name" value="TF-B3 DOMAIN-CONTAINING PROTEIN"/>
    <property type="match status" value="1"/>
</dbReference>
<evidence type="ECO:0000256" key="4">
    <source>
        <dbReference type="ARBA" id="ARBA00023163"/>
    </source>
</evidence>
<protein>
    <recommendedName>
        <fullName evidence="6">TF-B3 domain-containing protein</fullName>
    </recommendedName>
</protein>
<dbReference type="Proteomes" id="UP001159364">
    <property type="component" value="Linkage Group LG04"/>
</dbReference>
<comment type="caution">
    <text evidence="7">The sequence shown here is derived from an EMBL/GenBank/DDBJ whole genome shotgun (WGS) entry which is preliminary data.</text>
</comment>
<accession>A0AAV8TIK0</accession>
<evidence type="ECO:0000256" key="3">
    <source>
        <dbReference type="ARBA" id="ARBA00023125"/>
    </source>
</evidence>
<keyword evidence="3" id="KW-0238">DNA-binding</keyword>
<proteinExistence type="predicted"/>
<dbReference type="GO" id="GO:0003677">
    <property type="term" value="F:DNA binding"/>
    <property type="evidence" value="ECO:0007669"/>
    <property type="project" value="UniProtKB-KW"/>
</dbReference>
<keyword evidence="2" id="KW-0805">Transcription regulation</keyword>
<dbReference type="InterPro" id="IPR050655">
    <property type="entry name" value="Plant_B3_domain"/>
</dbReference>
<sequence length="323" mass="36601">MAQIEAPESCNLGTRTPCLFYKLIVASILQEKRLIPGKFINKYGDEICPIATLSVPSGLKWQVKLQKSNEKLWFQEGWQEFVDYHSVRAGFLMIFKYEGRSHFNVHIYDLTVSEINYSCGALGSLQQNHESQCLEPHKKDIDEIFGNDTSKERLCLGEKACDLGAELQSSHDISLQADDCELTNTSDNEPEQVGTQRAEGKCPDLKIAAEALTKRSRVVTTEDKERAVRAAQMHGTDNPFFRVIIRPSTVYKGFSLNIPVSFGRRYLSHWSSFITLQNSNGAKWAVRCVHNKYLSFSLWNQQSTFGLHAYKIKRLSGKANPEP</sequence>
<organism evidence="7 8">
    <name type="scientific">Erythroxylum novogranatense</name>
    <dbReference type="NCBI Taxonomy" id="1862640"/>
    <lineage>
        <taxon>Eukaryota</taxon>
        <taxon>Viridiplantae</taxon>
        <taxon>Streptophyta</taxon>
        <taxon>Embryophyta</taxon>
        <taxon>Tracheophyta</taxon>
        <taxon>Spermatophyta</taxon>
        <taxon>Magnoliopsida</taxon>
        <taxon>eudicotyledons</taxon>
        <taxon>Gunneridae</taxon>
        <taxon>Pentapetalae</taxon>
        <taxon>rosids</taxon>
        <taxon>fabids</taxon>
        <taxon>Malpighiales</taxon>
        <taxon>Erythroxylaceae</taxon>
        <taxon>Erythroxylum</taxon>
    </lineage>
</organism>
<evidence type="ECO:0000259" key="6">
    <source>
        <dbReference type="PROSITE" id="PS50863"/>
    </source>
</evidence>
<keyword evidence="8" id="KW-1185">Reference proteome</keyword>
<keyword evidence="4" id="KW-0804">Transcription</keyword>
<evidence type="ECO:0000256" key="5">
    <source>
        <dbReference type="ARBA" id="ARBA00023242"/>
    </source>
</evidence>
<dbReference type="Pfam" id="PF02362">
    <property type="entry name" value="B3"/>
    <property type="match status" value="1"/>
</dbReference>
<evidence type="ECO:0000313" key="8">
    <source>
        <dbReference type="Proteomes" id="UP001159364"/>
    </source>
</evidence>
<evidence type="ECO:0000313" key="7">
    <source>
        <dbReference type="EMBL" id="KAJ8766667.1"/>
    </source>
</evidence>
<evidence type="ECO:0000256" key="1">
    <source>
        <dbReference type="ARBA" id="ARBA00004123"/>
    </source>
</evidence>
<dbReference type="InterPro" id="IPR003340">
    <property type="entry name" value="B3_DNA-bd"/>
</dbReference>
<feature type="domain" description="TF-B3" evidence="6">
    <location>
        <begin position="18"/>
        <end position="111"/>
    </location>
</feature>
<dbReference type="PROSITE" id="PS50863">
    <property type="entry name" value="B3"/>
    <property type="match status" value="1"/>
</dbReference>
<dbReference type="InterPro" id="IPR015300">
    <property type="entry name" value="DNA-bd_pseudobarrel_sf"/>
</dbReference>
<comment type="subcellular location">
    <subcellularLocation>
        <location evidence="1">Nucleus</location>
    </subcellularLocation>
</comment>
<dbReference type="PANTHER" id="PTHR31920">
    <property type="entry name" value="B3 DOMAIN-CONTAINING"/>
    <property type="match status" value="1"/>
</dbReference>
<name>A0AAV8TIK0_9ROSI</name>
<dbReference type="EMBL" id="JAIWQS010000004">
    <property type="protein sequence ID" value="KAJ8766667.1"/>
    <property type="molecule type" value="Genomic_DNA"/>
</dbReference>
<dbReference type="Gene3D" id="2.40.330.10">
    <property type="entry name" value="DNA-binding pseudobarrel domain"/>
    <property type="match status" value="2"/>
</dbReference>
<dbReference type="CDD" id="cd10017">
    <property type="entry name" value="B3_DNA"/>
    <property type="match status" value="2"/>
</dbReference>
<dbReference type="GO" id="GO:0005634">
    <property type="term" value="C:nucleus"/>
    <property type="evidence" value="ECO:0007669"/>
    <property type="project" value="UniProtKB-SubCell"/>
</dbReference>
<dbReference type="SMART" id="SM01019">
    <property type="entry name" value="B3"/>
    <property type="match status" value="2"/>
</dbReference>
<reference evidence="7 8" key="1">
    <citation type="submission" date="2021-09" db="EMBL/GenBank/DDBJ databases">
        <title>Genomic insights and catalytic innovation underlie evolution of tropane alkaloids biosynthesis.</title>
        <authorList>
            <person name="Wang Y.-J."/>
            <person name="Tian T."/>
            <person name="Huang J.-P."/>
            <person name="Huang S.-X."/>
        </authorList>
    </citation>
    <scope>NUCLEOTIDE SEQUENCE [LARGE SCALE GENOMIC DNA]</scope>
    <source>
        <strain evidence="7">KIB-2018</strain>
        <tissue evidence="7">Leaf</tissue>
    </source>
</reference>
<evidence type="ECO:0000256" key="2">
    <source>
        <dbReference type="ARBA" id="ARBA00023015"/>
    </source>
</evidence>
<gene>
    <name evidence="7" type="ORF">K2173_001187</name>
</gene>